<dbReference type="Pfam" id="PF09729">
    <property type="entry name" value="Gti1_Pac2"/>
    <property type="match status" value="2"/>
</dbReference>
<dbReference type="Proteomes" id="UP000594364">
    <property type="component" value="Chromosome 1"/>
</dbReference>
<dbReference type="PANTHER" id="PTHR28027">
    <property type="entry name" value="TRANSCRIPTIONAL REGULATOR MIT1"/>
    <property type="match status" value="1"/>
</dbReference>
<dbReference type="AlphaFoldDB" id="A0A7S9PS55"/>
<feature type="compositionally biased region" description="Polar residues" evidence="1">
    <location>
        <begin position="464"/>
        <end position="475"/>
    </location>
</feature>
<feature type="region of interest" description="Disordered" evidence="1">
    <location>
        <begin position="316"/>
        <end position="430"/>
    </location>
</feature>
<evidence type="ECO:0008006" key="4">
    <source>
        <dbReference type="Google" id="ProtNLM"/>
    </source>
</evidence>
<reference evidence="2 3" key="1">
    <citation type="journal article" date="2018" name="PLoS Genet.">
        <title>Repeat elements organise 3D genome structure and mediate transcription in the filamentous fungus Epichloe festucae.</title>
        <authorList>
            <person name="Winter D.J."/>
            <person name="Ganley A.R.D."/>
            <person name="Young C.A."/>
            <person name="Liachko I."/>
            <person name="Schardl C.L."/>
            <person name="Dupont P.Y."/>
            <person name="Berry D."/>
            <person name="Ram A."/>
            <person name="Scott B."/>
            <person name="Cox M.P."/>
        </authorList>
    </citation>
    <scope>NUCLEOTIDE SEQUENCE [LARGE SCALE GENOMIC DNA]</scope>
    <source>
        <strain evidence="2 3">Fl1</strain>
    </source>
</reference>
<dbReference type="OrthoDB" id="5572844at2759"/>
<evidence type="ECO:0000313" key="3">
    <source>
        <dbReference type="Proteomes" id="UP000594364"/>
    </source>
</evidence>
<feature type="compositionally biased region" description="Basic and acidic residues" evidence="1">
    <location>
        <begin position="387"/>
        <end position="398"/>
    </location>
</feature>
<evidence type="ECO:0000256" key="1">
    <source>
        <dbReference type="SAM" id="MobiDB-lite"/>
    </source>
</evidence>
<accession>A0A7S9PS55</accession>
<dbReference type="InterPro" id="IPR018608">
    <property type="entry name" value="Gti1/Pac2"/>
</dbReference>
<dbReference type="EMBL" id="CP031385">
    <property type="protein sequence ID" value="QPG94003.1"/>
    <property type="molecule type" value="Genomic_DNA"/>
</dbReference>
<keyword evidence="3" id="KW-1185">Reference proteome</keyword>
<organism evidence="2 3">
    <name type="scientific">Epichloe festucae (strain Fl1)</name>
    <dbReference type="NCBI Taxonomy" id="877507"/>
    <lineage>
        <taxon>Eukaryota</taxon>
        <taxon>Fungi</taxon>
        <taxon>Dikarya</taxon>
        <taxon>Ascomycota</taxon>
        <taxon>Pezizomycotina</taxon>
        <taxon>Sordariomycetes</taxon>
        <taxon>Hypocreomycetidae</taxon>
        <taxon>Hypocreales</taxon>
        <taxon>Clavicipitaceae</taxon>
        <taxon>Epichloe</taxon>
    </lineage>
</organism>
<name>A0A7S9PS55_EPIFF</name>
<dbReference type="PANTHER" id="PTHR28027:SF1">
    <property type="entry name" value="CAMP INDEPENDENT REGULATORY PROTEIN (AFU_ORTHOLOGUE AFUA_3G09640)"/>
    <property type="match status" value="1"/>
</dbReference>
<dbReference type="GO" id="GO:0003677">
    <property type="term" value="F:DNA binding"/>
    <property type="evidence" value="ECO:0007669"/>
    <property type="project" value="TreeGrafter"/>
</dbReference>
<feature type="compositionally biased region" description="Pro residues" evidence="1">
    <location>
        <begin position="349"/>
        <end position="366"/>
    </location>
</feature>
<feature type="region of interest" description="Disordered" evidence="1">
    <location>
        <begin position="165"/>
        <end position="202"/>
    </location>
</feature>
<proteinExistence type="predicted"/>
<sequence>MSGLDRLFFTPYFLKQLEPGAPKHNARGTSSNVDASEGLESDQKLHILQLGIFSCASAGLSRSLRPAKAGTVKSFKTEAISSDKMETYHGYVRTPGDVIKLFEACRLGLLPRVQRRLSEKERQSIRSGSVFVWDEREAGMRRWTDGKSWSASRVSGSFLTYREMEGKRGGGFGSGRRGNGKSPDSGRGSDEDHDDGEPEGYRYKADGLMKQSFSITTSTGQHLHLISYYSRPQPGQPDLSQPSSDPALRAIIPPKGMYPEPSMGEANQTPALTRTPMQQPYLIAPHHSSAPHPAYSHYPQPGYGWPPSPAATPPYSHYTPAPFPHGAHPHALPPPPHPSYAANGHYTQAPPPPSQYDRPSLPPLQHPQPTTGATLPPYQAGGPSPPRHPDSPGSKERQGSNAPLPALNSVAGSIPHPRMTPPTREHSVSPPRVKYEGAMMNGSHRSSLSALLHPANEPPVNKLVGNSSVPSSPRTNGVLPEKCGVSEDTRALRMLDRKFCL</sequence>
<protein>
    <recommendedName>
        <fullName evidence="4">cAMP-independent regulatory protein pac2</fullName>
    </recommendedName>
</protein>
<evidence type="ECO:0000313" key="2">
    <source>
        <dbReference type="EMBL" id="QPG94003.1"/>
    </source>
</evidence>
<feature type="region of interest" description="Disordered" evidence="1">
    <location>
        <begin position="460"/>
        <end position="480"/>
    </location>
</feature>
<feature type="region of interest" description="Disordered" evidence="1">
    <location>
        <begin position="229"/>
        <end position="249"/>
    </location>
</feature>
<gene>
    <name evidence="2" type="ORF">C2857_003975</name>
</gene>